<proteinExistence type="predicted"/>
<gene>
    <name evidence="5" type="ORF">AB9Q04_07275</name>
</gene>
<feature type="domain" description="TNase-like" evidence="4">
    <location>
        <begin position="35"/>
        <end position="179"/>
    </location>
</feature>
<evidence type="ECO:0000259" key="4">
    <source>
        <dbReference type="PROSITE" id="PS50830"/>
    </source>
</evidence>
<name>A0ABW9N204_9FIRM</name>
<dbReference type="PANTHER" id="PTHR12302:SF3">
    <property type="entry name" value="SERINE_THREONINE-PROTEIN KINASE 31"/>
    <property type="match status" value="1"/>
</dbReference>
<keyword evidence="6" id="KW-1185">Reference proteome</keyword>
<dbReference type="InterPro" id="IPR035437">
    <property type="entry name" value="SNase_OB-fold_sf"/>
</dbReference>
<dbReference type="EMBL" id="JBGMEG010000014">
    <property type="protein sequence ID" value="MFO3718126.1"/>
    <property type="molecule type" value="Genomic_DNA"/>
</dbReference>
<sequence>MKIKNKRVSNIVAIFIILAIAIINNTNLFTKPDPNYEVGIVVRVVDGDTAVIKINNENQKVRFVGMDTPEYNPKRDISEPWGKEATEFTKNLLENQIVYLEKDTSDTDKYGRWLRYIWLNPPENPNHPSYEEIKNQMVNGILVRNGYARAKEYKPDVKYTGIMRDIEQEAKIEKIGLWS</sequence>
<evidence type="ECO:0000256" key="1">
    <source>
        <dbReference type="ARBA" id="ARBA00022722"/>
    </source>
</evidence>
<dbReference type="InterPro" id="IPR016071">
    <property type="entry name" value="Staphylococal_nuclease_OB-fold"/>
</dbReference>
<accession>A0ABW9N204</accession>
<reference evidence="5 6" key="1">
    <citation type="journal article" date="2025" name="Anaerobe">
        <title>Description of Anaerococcus kampingiae sp. nov., Anaerococcus groningensis sp. nov., Anaerococcus martiniensis sp. nov., and Anaerococcus cruorum sp. nov., isolated from human clinical specimens.</title>
        <authorList>
            <person name="Boiten K.E."/>
            <person name="Meijer J."/>
            <person name="van Wezel E.M."/>
            <person name="Veloo A.C.M."/>
        </authorList>
    </citation>
    <scope>NUCLEOTIDE SEQUENCE [LARGE SCALE GENOMIC DNA]</scope>
    <source>
        <strain evidence="5 6">ENR1011</strain>
    </source>
</reference>
<organism evidence="5 6">
    <name type="scientific">Anaerococcus groningensis</name>
    <dbReference type="NCBI Taxonomy" id="3115616"/>
    <lineage>
        <taxon>Bacteria</taxon>
        <taxon>Bacillati</taxon>
        <taxon>Bacillota</taxon>
        <taxon>Tissierellia</taxon>
        <taxon>Tissierellales</taxon>
        <taxon>Peptoniphilaceae</taxon>
        <taxon>Anaerococcus</taxon>
    </lineage>
</organism>
<dbReference type="SUPFAM" id="SSF50199">
    <property type="entry name" value="Staphylococcal nuclease"/>
    <property type="match status" value="1"/>
</dbReference>
<dbReference type="Gene3D" id="2.40.50.90">
    <property type="match status" value="1"/>
</dbReference>
<keyword evidence="1" id="KW-0540">Nuclease</keyword>
<evidence type="ECO:0000256" key="3">
    <source>
        <dbReference type="ARBA" id="ARBA00022801"/>
    </source>
</evidence>
<keyword evidence="3" id="KW-0378">Hydrolase</keyword>
<evidence type="ECO:0000313" key="6">
    <source>
        <dbReference type="Proteomes" id="UP001637993"/>
    </source>
</evidence>
<dbReference type="SMART" id="SM00318">
    <property type="entry name" value="SNc"/>
    <property type="match status" value="1"/>
</dbReference>
<comment type="caution">
    <text evidence="5">The sequence shown here is derived from an EMBL/GenBank/DDBJ whole genome shotgun (WGS) entry which is preliminary data.</text>
</comment>
<protein>
    <submittedName>
        <fullName evidence="5">Thermonuclease family protein</fullName>
    </submittedName>
</protein>
<dbReference type="PANTHER" id="PTHR12302">
    <property type="entry name" value="EBNA2 BINDING PROTEIN P100"/>
    <property type="match status" value="1"/>
</dbReference>
<dbReference type="Pfam" id="PF00565">
    <property type="entry name" value="SNase"/>
    <property type="match status" value="1"/>
</dbReference>
<evidence type="ECO:0000313" key="5">
    <source>
        <dbReference type="EMBL" id="MFO3718126.1"/>
    </source>
</evidence>
<keyword evidence="2" id="KW-0255">Endonuclease</keyword>
<evidence type="ECO:0000256" key="2">
    <source>
        <dbReference type="ARBA" id="ARBA00022759"/>
    </source>
</evidence>
<dbReference type="RefSeq" id="WP_410024682.1">
    <property type="nucleotide sequence ID" value="NZ_JBGMEG010000014.1"/>
</dbReference>
<dbReference type="Proteomes" id="UP001637993">
    <property type="component" value="Unassembled WGS sequence"/>
</dbReference>
<dbReference type="PROSITE" id="PS50830">
    <property type="entry name" value="TNASE_3"/>
    <property type="match status" value="1"/>
</dbReference>